<gene>
    <name evidence="2" type="ORF">D3272_23995</name>
</gene>
<dbReference type="InterPro" id="IPR054189">
    <property type="entry name" value="DUF6894"/>
</dbReference>
<sequence>MPRYYFDIYDNENLFQDDYGIELESLYAARDQAIALLPDVARDVLPDGDHHTFKAVVKCRERRVRYVVSLTLDGAWVEPPTYAEGEPAPP</sequence>
<evidence type="ECO:0000313" key="2">
    <source>
        <dbReference type="EMBL" id="RYB01856.1"/>
    </source>
</evidence>
<dbReference type="Pfam" id="PF21834">
    <property type="entry name" value="DUF6894"/>
    <property type="match status" value="1"/>
</dbReference>
<dbReference type="Proteomes" id="UP000289411">
    <property type="component" value="Unassembled WGS sequence"/>
</dbReference>
<reference evidence="2 3" key="1">
    <citation type="submission" date="2018-09" db="EMBL/GenBank/DDBJ databases">
        <authorList>
            <person name="Grouzdev D.S."/>
            <person name="Krutkina M.S."/>
        </authorList>
    </citation>
    <scope>NUCLEOTIDE SEQUENCE [LARGE SCALE GENOMIC DNA]</scope>
    <source>
        <strain evidence="2 3">RmlP001</strain>
    </source>
</reference>
<reference evidence="2 3" key="2">
    <citation type="submission" date="2019-02" db="EMBL/GenBank/DDBJ databases">
        <title>'Lichenibacterium ramalinii' gen. nov. sp. nov., 'Lichenibacterium minor' gen. nov. sp. nov.</title>
        <authorList>
            <person name="Pankratov T."/>
        </authorList>
    </citation>
    <scope>NUCLEOTIDE SEQUENCE [LARGE SCALE GENOMIC DNA]</scope>
    <source>
        <strain evidence="2 3">RmlP001</strain>
    </source>
</reference>
<dbReference type="RefSeq" id="WP_129221774.1">
    <property type="nucleotide sequence ID" value="NZ_QYBC01000027.1"/>
</dbReference>
<evidence type="ECO:0000259" key="1">
    <source>
        <dbReference type="Pfam" id="PF21834"/>
    </source>
</evidence>
<accession>A0A4Q2R5M1</accession>
<organism evidence="2 3">
    <name type="scientific">Lichenibacterium ramalinae</name>
    <dbReference type="NCBI Taxonomy" id="2316527"/>
    <lineage>
        <taxon>Bacteria</taxon>
        <taxon>Pseudomonadati</taxon>
        <taxon>Pseudomonadota</taxon>
        <taxon>Alphaproteobacteria</taxon>
        <taxon>Hyphomicrobiales</taxon>
        <taxon>Lichenihabitantaceae</taxon>
        <taxon>Lichenibacterium</taxon>
    </lineage>
</organism>
<evidence type="ECO:0000313" key="3">
    <source>
        <dbReference type="Proteomes" id="UP000289411"/>
    </source>
</evidence>
<name>A0A4Q2R5M1_9HYPH</name>
<keyword evidence="3" id="KW-1185">Reference proteome</keyword>
<proteinExistence type="predicted"/>
<dbReference type="EMBL" id="QYBC01000027">
    <property type="protein sequence ID" value="RYB01856.1"/>
    <property type="molecule type" value="Genomic_DNA"/>
</dbReference>
<dbReference type="AlphaFoldDB" id="A0A4Q2R5M1"/>
<protein>
    <recommendedName>
        <fullName evidence="1">DUF6894 domain-containing protein</fullName>
    </recommendedName>
</protein>
<feature type="domain" description="DUF6894" evidence="1">
    <location>
        <begin position="3"/>
        <end position="71"/>
    </location>
</feature>
<dbReference type="OrthoDB" id="8094360at2"/>
<comment type="caution">
    <text evidence="2">The sequence shown here is derived from an EMBL/GenBank/DDBJ whole genome shotgun (WGS) entry which is preliminary data.</text>
</comment>